<gene>
    <name evidence="3" type="ORF">XENOCAPTIV_014134</name>
</gene>
<evidence type="ECO:0000259" key="1">
    <source>
        <dbReference type="Pfam" id="PF08385"/>
    </source>
</evidence>
<dbReference type="Gene3D" id="1.20.140.100">
    <property type="entry name" value="Dynein heavy chain, N-terminal domain 2"/>
    <property type="match status" value="1"/>
</dbReference>
<dbReference type="InterPro" id="IPR013602">
    <property type="entry name" value="Dynein_heavy_linker"/>
</dbReference>
<evidence type="ECO:0008006" key="5">
    <source>
        <dbReference type="Google" id="ProtNLM"/>
    </source>
</evidence>
<comment type="caution">
    <text evidence="3">The sequence shown here is derived from an EMBL/GenBank/DDBJ whole genome shotgun (WGS) entry which is preliminary data.</text>
</comment>
<protein>
    <recommendedName>
        <fullName evidence="5">Dynein heavy chain tail domain-containing protein</fullName>
    </recommendedName>
</protein>
<dbReference type="Pfam" id="PF08393">
    <property type="entry name" value="DHC_N2"/>
    <property type="match status" value="1"/>
</dbReference>
<dbReference type="InterPro" id="IPR026983">
    <property type="entry name" value="DHC"/>
</dbReference>
<accession>A0ABV0QRS2</accession>
<dbReference type="Proteomes" id="UP001434883">
    <property type="component" value="Unassembled WGS sequence"/>
</dbReference>
<name>A0ABV0QRS2_9TELE</name>
<dbReference type="InterPro" id="IPR042222">
    <property type="entry name" value="Dynein_2_N"/>
</dbReference>
<dbReference type="EMBL" id="JAHRIN010019741">
    <property type="protein sequence ID" value="MEQ2198526.1"/>
    <property type="molecule type" value="Genomic_DNA"/>
</dbReference>
<reference evidence="3 4" key="1">
    <citation type="submission" date="2021-06" db="EMBL/GenBank/DDBJ databases">
        <authorList>
            <person name="Palmer J.M."/>
        </authorList>
    </citation>
    <scope>NUCLEOTIDE SEQUENCE [LARGE SCALE GENOMIC DNA]</scope>
    <source>
        <strain evidence="3 4">XC_2019</strain>
        <tissue evidence="3">Muscle</tissue>
    </source>
</reference>
<evidence type="ECO:0000313" key="3">
    <source>
        <dbReference type="EMBL" id="MEQ2198526.1"/>
    </source>
</evidence>
<dbReference type="PANTHER" id="PTHR22878">
    <property type="entry name" value="DYNEIN HEAVY CHAIN 6, AXONEMAL-LIKE-RELATED"/>
    <property type="match status" value="1"/>
</dbReference>
<dbReference type="InterPro" id="IPR013594">
    <property type="entry name" value="Dynein_heavy_tail"/>
</dbReference>
<evidence type="ECO:0000313" key="4">
    <source>
        <dbReference type="Proteomes" id="UP001434883"/>
    </source>
</evidence>
<feature type="domain" description="Dynein heavy chain linker" evidence="2">
    <location>
        <begin position="185"/>
        <end position="264"/>
    </location>
</feature>
<feature type="domain" description="Dynein heavy chain tail" evidence="1">
    <location>
        <begin position="2"/>
        <end position="73"/>
    </location>
</feature>
<organism evidence="3 4">
    <name type="scientific">Xenoophorus captivus</name>
    <dbReference type="NCBI Taxonomy" id="1517983"/>
    <lineage>
        <taxon>Eukaryota</taxon>
        <taxon>Metazoa</taxon>
        <taxon>Chordata</taxon>
        <taxon>Craniata</taxon>
        <taxon>Vertebrata</taxon>
        <taxon>Euteleostomi</taxon>
        <taxon>Actinopterygii</taxon>
        <taxon>Neopterygii</taxon>
        <taxon>Teleostei</taxon>
        <taxon>Neoteleostei</taxon>
        <taxon>Acanthomorphata</taxon>
        <taxon>Ovalentaria</taxon>
        <taxon>Atherinomorphae</taxon>
        <taxon>Cyprinodontiformes</taxon>
        <taxon>Goodeidae</taxon>
        <taxon>Xenoophorus</taxon>
    </lineage>
</organism>
<feature type="non-terminal residue" evidence="3">
    <location>
        <position position="264"/>
    </location>
</feature>
<sequence>MAEIELWQERASVLNALSEQLKQPAAEKIFLVMNKAKAACIHTLNGTMAELIKYHTESHDNIRFLRVLERHFMRRAEIEKLGRAPRWEFDRKRLFERSDYMASVCQDLGRVFQVLEEFHNIFGPELKGDKRVNEVLKKVDDLVLPFQEVTFNPFSVSVKTSWKIILQDFENISKKVAQRCAGVTRGGVTAVAETWDNMRFSVQTYFKGTQEHGVILGAVDEILLNVDSDVMNLQSMAGSRFVGPFLDTIQRWEKDLSLISETIE</sequence>
<evidence type="ECO:0000259" key="2">
    <source>
        <dbReference type="Pfam" id="PF08393"/>
    </source>
</evidence>
<keyword evidence="4" id="KW-1185">Reference proteome</keyword>
<proteinExistence type="predicted"/>
<dbReference type="PANTHER" id="PTHR22878:SF63">
    <property type="entry name" value="DYNEIN AXONEMAL HEAVY CHAIN 10"/>
    <property type="match status" value="1"/>
</dbReference>
<dbReference type="Pfam" id="PF08385">
    <property type="entry name" value="DHC_N1"/>
    <property type="match status" value="1"/>
</dbReference>